<evidence type="ECO:0000256" key="1">
    <source>
        <dbReference type="PROSITE-ProRule" id="PRU01282"/>
    </source>
</evidence>
<sequence>MKVTFIEYPKCSTCRKAKKWLQDNNIDFIDRVINEDNPKKEELKLWLDKSGLPINKFFNTSGRLYKELNLKDKVKTASEDELLEILSTDGMLVKRPILIKDDTVLVGFKEDQWEEDVKNISL</sequence>
<dbReference type="InterPro" id="IPR036249">
    <property type="entry name" value="Thioredoxin-like_sf"/>
</dbReference>
<dbReference type="RefSeq" id="WP_128211316.1">
    <property type="nucleotide sequence ID" value="NZ_CP025746.1"/>
</dbReference>
<dbReference type="AlphaFoldDB" id="A0A3R5X002"/>
<dbReference type="PROSITE" id="PS51354">
    <property type="entry name" value="GLUTAREDOXIN_2"/>
    <property type="match status" value="1"/>
</dbReference>
<dbReference type="PROSITE" id="PS51353">
    <property type="entry name" value="ARSC"/>
    <property type="match status" value="1"/>
</dbReference>
<organism evidence="2 3">
    <name type="scientific">Clostridium manihotivorum</name>
    <dbReference type="NCBI Taxonomy" id="2320868"/>
    <lineage>
        <taxon>Bacteria</taxon>
        <taxon>Bacillati</taxon>
        <taxon>Bacillota</taxon>
        <taxon>Clostridia</taxon>
        <taxon>Eubacteriales</taxon>
        <taxon>Clostridiaceae</taxon>
        <taxon>Clostridium</taxon>
    </lineage>
</organism>
<dbReference type="KEGG" id="cmah:C1I91_03875"/>
<evidence type="ECO:0000313" key="3">
    <source>
        <dbReference type="Proteomes" id="UP000286268"/>
    </source>
</evidence>
<name>A0A3R5X002_9CLOT</name>
<protein>
    <submittedName>
        <fullName evidence="2">ArsC family transcriptional regulator</fullName>
    </submittedName>
</protein>
<comment type="similarity">
    <text evidence="1">Belongs to the ArsC family.</text>
</comment>
<dbReference type="SUPFAM" id="SSF52833">
    <property type="entry name" value="Thioredoxin-like"/>
    <property type="match status" value="1"/>
</dbReference>
<dbReference type="Proteomes" id="UP000286268">
    <property type="component" value="Chromosome"/>
</dbReference>
<keyword evidence="3" id="KW-1185">Reference proteome</keyword>
<dbReference type="NCBIfam" id="TIGR01617">
    <property type="entry name" value="arsC_related"/>
    <property type="match status" value="1"/>
</dbReference>
<dbReference type="Pfam" id="PF03960">
    <property type="entry name" value="ArsC"/>
    <property type="match status" value="1"/>
</dbReference>
<accession>A0A3R5X002</accession>
<dbReference type="Gene3D" id="3.40.30.10">
    <property type="entry name" value="Glutaredoxin"/>
    <property type="match status" value="1"/>
</dbReference>
<dbReference type="PANTHER" id="PTHR30041">
    <property type="entry name" value="ARSENATE REDUCTASE"/>
    <property type="match status" value="1"/>
</dbReference>
<evidence type="ECO:0000313" key="2">
    <source>
        <dbReference type="EMBL" id="QAA30869.1"/>
    </source>
</evidence>
<proteinExistence type="inferred from homology"/>
<dbReference type="OrthoDB" id="9794155at2"/>
<dbReference type="InterPro" id="IPR006660">
    <property type="entry name" value="Arsenate_reductase-like"/>
</dbReference>
<dbReference type="EMBL" id="CP025746">
    <property type="protein sequence ID" value="QAA30869.1"/>
    <property type="molecule type" value="Genomic_DNA"/>
</dbReference>
<dbReference type="InterPro" id="IPR006504">
    <property type="entry name" value="Tscrpt_reg_Spx/MgsR"/>
</dbReference>
<dbReference type="PANTHER" id="PTHR30041:SF8">
    <property type="entry name" value="PROTEIN YFFB"/>
    <property type="match status" value="1"/>
</dbReference>
<reference evidence="2 3" key="1">
    <citation type="submission" date="2018-01" db="EMBL/GenBank/DDBJ databases">
        <title>Genome Sequencing and Assembly of Anaerobacter polyendosporus strain CT4.</title>
        <authorList>
            <person name="Tachaapaikoon C."/>
            <person name="Sutheeworapong S."/>
            <person name="Jenjaroenpun P."/>
            <person name="Wongsurawat T."/>
            <person name="Nookeaw I."/>
            <person name="Cheawchanlertfa P."/>
            <person name="Kosugi A."/>
            <person name="Cheevadhanarak S."/>
            <person name="Ratanakhanokchai K."/>
        </authorList>
    </citation>
    <scope>NUCLEOTIDE SEQUENCE [LARGE SCALE GENOMIC DNA]</scope>
    <source>
        <strain evidence="2 3">CT4</strain>
    </source>
</reference>
<gene>
    <name evidence="2" type="ORF">C1I91_03875</name>
</gene>
<dbReference type="CDD" id="cd03036">
    <property type="entry name" value="ArsC_like"/>
    <property type="match status" value="1"/>
</dbReference>